<dbReference type="AlphaFoldDB" id="A0ABD4Y7M0"/>
<evidence type="ECO:0000313" key="2">
    <source>
        <dbReference type="Proteomes" id="UP001161139"/>
    </source>
</evidence>
<reference evidence="1" key="1">
    <citation type="submission" date="2022-09" db="EMBL/GenBank/DDBJ databases">
        <title>Intensive care unit water sources are persistently colonized with multi-drug resistant bacteria and are the site of extensive horizontal gene transfer of antibiotic resistance genes.</title>
        <authorList>
            <person name="Diorio-Toth L."/>
        </authorList>
    </citation>
    <scope>NUCLEOTIDE SEQUENCE</scope>
    <source>
        <strain evidence="1">GD03864</strain>
    </source>
</reference>
<dbReference type="Proteomes" id="UP001161139">
    <property type="component" value="Unassembled WGS sequence"/>
</dbReference>
<protein>
    <submittedName>
        <fullName evidence="1">Uncharacterized protein</fullName>
    </submittedName>
</protein>
<comment type="caution">
    <text evidence="1">The sequence shown here is derived from an EMBL/GenBank/DDBJ whole genome shotgun (WGS) entry which is preliminary data.</text>
</comment>
<dbReference type="EMBL" id="JAOCDG010000091">
    <property type="protein sequence ID" value="MDH0690852.1"/>
    <property type="molecule type" value="Genomic_DNA"/>
</dbReference>
<sequence length="98" mass="10871">RWKSASMIDPGPRLALAFNTNYCLGFNALVYAQIRGDVRDSMGVEIVVNGTQEVASKADSEGWYSFESASTILTSTDCFIIRTITASSKLPIAWYRRL</sequence>
<organism evidence="1 2">
    <name type="scientific">Stutzerimonas stutzeri</name>
    <name type="common">Pseudomonas stutzeri</name>
    <dbReference type="NCBI Taxonomy" id="316"/>
    <lineage>
        <taxon>Bacteria</taxon>
        <taxon>Pseudomonadati</taxon>
        <taxon>Pseudomonadota</taxon>
        <taxon>Gammaproteobacteria</taxon>
        <taxon>Pseudomonadales</taxon>
        <taxon>Pseudomonadaceae</taxon>
        <taxon>Stutzerimonas</taxon>
    </lineage>
</organism>
<feature type="non-terminal residue" evidence="1">
    <location>
        <position position="1"/>
    </location>
</feature>
<name>A0ABD4Y7M0_STUST</name>
<proteinExistence type="predicted"/>
<gene>
    <name evidence="1" type="ORF">N5D09_22440</name>
</gene>
<evidence type="ECO:0000313" key="1">
    <source>
        <dbReference type="EMBL" id="MDH0690852.1"/>
    </source>
</evidence>
<dbReference type="RefSeq" id="WP_279649649.1">
    <property type="nucleotide sequence ID" value="NZ_JAOCDG010000091.1"/>
</dbReference>
<accession>A0ABD4Y7M0</accession>